<evidence type="ECO:0000313" key="4">
    <source>
        <dbReference type="Proteomes" id="UP000051008"/>
    </source>
</evidence>
<feature type="transmembrane region" description="Helical" evidence="2">
    <location>
        <begin position="6"/>
        <end position="28"/>
    </location>
</feature>
<sequence length="138" mass="14878">MVLTFGQLAGLIAAGAFLILVIALCFVLKGLIKTLEETTKSIGAVTEDINGISKELEQLVNKTNTLMDDVNQKSAKLDPLFETMAELSESISDLNAASRNMAERVSGSAKAATQASMAFRLGKQALKFYNKHKKNPTD</sequence>
<dbReference type="PATRIC" id="fig|1423718.3.peg.1471"/>
<dbReference type="Gene3D" id="1.10.287.950">
    <property type="entry name" value="Methyl-accepting chemotaxis protein"/>
    <property type="match status" value="1"/>
</dbReference>
<evidence type="ECO:0008006" key="5">
    <source>
        <dbReference type="Google" id="ProtNLM"/>
    </source>
</evidence>
<organism evidence="3 4">
    <name type="scientific">Ligilactobacillus agilis DSM 20509</name>
    <dbReference type="NCBI Taxonomy" id="1423718"/>
    <lineage>
        <taxon>Bacteria</taxon>
        <taxon>Bacillati</taxon>
        <taxon>Bacillota</taxon>
        <taxon>Bacilli</taxon>
        <taxon>Lactobacillales</taxon>
        <taxon>Lactobacillaceae</taxon>
        <taxon>Ligilactobacillus</taxon>
    </lineage>
</organism>
<keyword evidence="2" id="KW-0812">Transmembrane</keyword>
<dbReference type="OrthoDB" id="2146420at2"/>
<evidence type="ECO:0000313" key="3">
    <source>
        <dbReference type="EMBL" id="KRM65442.1"/>
    </source>
</evidence>
<proteinExistence type="predicted"/>
<protein>
    <recommendedName>
        <fullName evidence="5">Methyl-accepting chemotaxis-like protein</fullName>
    </recommendedName>
</protein>
<dbReference type="Pfam" id="PF06103">
    <property type="entry name" value="DUF948"/>
    <property type="match status" value="1"/>
</dbReference>
<dbReference type="Proteomes" id="UP000051008">
    <property type="component" value="Unassembled WGS sequence"/>
</dbReference>
<evidence type="ECO:0000256" key="2">
    <source>
        <dbReference type="SAM" id="Phobius"/>
    </source>
</evidence>
<feature type="coiled-coil region" evidence="1">
    <location>
        <begin position="53"/>
        <end position="104"/>
    </location>
</feature>
<keyword evidence="2" id="KW-0472">Membrane</keyword>
<comment type="caution">
    <text evidence="3">The sequence shown here is derived from an EMBL/GenBank/DDBJ whole genome shotgun (WGS) entry which is preliminary data.</text>
</comment>
<keyword evidence="2" id="KW-1133">Transmembrane helix</keyword>
<reference evidence="3 4" key="1">
    <citation type="journal article" date="2015" name="Genome Announc.">
        <title>Expanding the biotechnology potential of lactobacilli through comparative genomics of 213 strains and associated genera.</title>
        <authorList>
            <person name="Sun Z."/>
            <person name="Harris H.M."/>
            <person name="McCann A."/>
            <person name="Guo C."/>
            <person name="Argimon S."/>
            <person name="Zhang W."/>
            <person name="Yang X."/>
            <person name="Jeffery I.B."/>
            <person name="Cooney J.C."/>
            <person name="Kagawa T.F."/>
            <person name="Liu W."/>
            <person name="Song Y."/>
            <person name="Salvetti E."/>
            <person name="Wrobel A."/>
            <person name="Rasinkangas P."/>
            <person name="Parkhill J."/>
            <person name="Rea M.C."/>
            <person name="O'Sullivan O."/>
            <person name="Ritari J."/>
            <person name="Douillard F.P."/>
            <person name="Paul Ross R."/>
            <person name="Yang R."/>
            <person name="Briner A.E."/>
            <person name="Felis G.E."/>
            <person name="de Vos W.M."/>
            <person name="Barrangou R."/>
            <person name="Klaenhammer T.R."/>
            <person name="Caufield P.W."/>
            <person name="Cui Y."/>
            <person name="Zhang H."/>
            <person name="O'Toole P.W."/>
        </authorList>
    </citation>
    <scope>NUCLEOTIDE SEQUENCE [LARGE SCALE GENOMIC DNA]</scope>
    <source>
        <strain evidence="3 4">DSM 20509</strain>
    </source>
</reference>
<keyword evidence="1" id="KW-0175">Coiled coil</keyword>
<evidence type="ECO:0000256" key="1">
    <source>
        <dbReference type="SAM" id="Coils"/>
    </source>
</evidence>
<accession>A0A0R2AFT1</accession>
<name>A0A0R2AFT1_9LACO</name>
<dbReference type="InterPro" id="IPR009293">
    <property type="entry name" value="UPF0478"/>
</dbReference>
<dbReference type="SUPFAM" id="SSF58104">
    <property type="entry name" value="Methyl-accepting chemotaxis protein (MCP) signaling domain"/>
    <property type="match status" value="1"/>
</dbReference>
<dbReference type="EMBL" id="AYYP01000015">
    <property type="protein sequence ID" value="KRM65442.1"/>
    <property type="molecule type" value="Genomic_DNA"/>
</dbReference>
<keyword evidence="4" id="KW-1185">Reference proteome</keyword>
<dbReference type="AlphaFoldDB" id="A0A0R2AFT1"/>
<dbReference type="RefSeq" id="WP_056976282.1">
    <property type="nucleotide sequence ID" value="NZ_AYYP01000015.1"/>
</dbReference>
<gene>
    <name evidence="3" type="ORF">FC14_GL001410</name>
</gene>
<dbReference type="PANTHER" id="PTHR40070">
    <property type="entry name" value="UPF0478 PROTEIN YTXG"/>
    <property type="match status" value="1"/>
</dbReference>
<dbReference type="PANTHER" id="PTHR40070:SF1">
    <property type="entry name" value="UPF0478 PROTEIN YTXG"/>
    <property type="match status" value="1"/>
</dbReference>